<feature type="region of interest" description="Disordered" evidence="1">
    <location>
        <begin position="1"/>
        <end position="22"/>
    </location>
</feature>
<dbReference type="InterPro" id="IPR057984">
    <property type="entry name" value="PATROL1_C"/>
</dbReference>
<feature type="domain" description="MHD1" evidence="2">
    <location>
        <begin position="452"/>
        <end position="595"/>
    </location>
</feature>
<sequence>MPVHAMEDLPSPFGDSSSNWSESELRETAYEVLVCACRSSGPKPLTFISSSDRGGDRDRSSSPATSSPSLHRSLTSTAASKVKKALGLKTKRKDSGGGGSGGGGGRSGKRAVTTGELVRVQMKISEQSDSRIRRALLRIAAGQLGRRMESVVLPLELIQQFKCSDFPSQQEYEAWLRRNLKVLEAGLLLHPHFPLDKADPSAQRLRRIIRSCFDIHEETSVIEEVDEVLELIKKTWVMLGINEMLHNICFSWVLFHRYVATGQLENDLLFASSNLLSEVENDAKTVKDPFYSKVVRNVLSLMLNWADKRLLAYHDTFHDGNIEPMESIVSIAVLSAKILAEYNRKKNDDDVAYTRVENYIRSSMRAVFAQKLDKLDPSKHSSRKQNRAFPTLSILAQHVTELAYNEKAMFSPNLKRWHPLAAGVAVATLHVCYGNELKKYVKSITELTPDAIEVLMAADKLEKDLVQIAVADSVDSEDGGKSVIREMQPYEAEAVIANLVKSWINIRVDRLGEWVNRNIQQEVWNPQANKEGLAPSAVEVLRVVEDTLEAFFLLPISMHAVLVPELISGLDKSLQQYILKAKADCGDRNSFAPTLPPLTRCSTGSKFHGVFRKKEKSQSAQRRKAQVGATIDNSYDIPHLCVRINTMQRIRLELIVLEKRILANLISSKSSNNDDINGGSLKFKLSAAAAVEGIHQICEFMAYKVVFHDLGHVLWDSLYVGEVSYSRIEPFLHELEQYLEVISSTVHDKVRTRVIVDVMQASFDGFLLVLLAGGPPRAFSLQDSALIEEDFKFLTGLFWSNGDGLPVELIEKHSSTVQSILPLFRADTEHIIQQFIQLTMEMYGSSVKSRLPMPPTPDQWSPEDPNTLLRVLCHRNDEAAAKFLKKNYNLSKKV</sequence>
<feature type="compositionally biased region" description="Polar residues" evidence="1">
    <location>
        <begin position="70"/>
        <end position="79"/>
    </location>
</feature>
<dbReference type="Pfam" id="PF25761">
    <property type="entry name" value="TPR_PATROL1"/>
    <property type="match status" value="1"/>
</dbReference>
<dbReference type="InterPro" id="IPR014770">
    <property type="entry name" value="Munc13_1"/>
</dbReference>
<dbReference type="InterPro" id="IPR014772">
    <property type="entry name" value="Munc13_dom-2"/>
</dbReference>
<evidence type="ECO:0000313" key="5">
    <source>
        <dbReference type="Proteomes" id="UP001341840"/>
    </source>
</evidence>
<dbReference type="InterPro" id="IPR008528">
    <property type="entry name" value="unc-13_homologue"/>
</dbReference>
<evidence type="ECO:0000313" key="4">
    <source>
        <dbReference type="EMBL" id="MED6131281.1"/>
    </source>
</evidence>
<dbReference type="PANTHER" id="PTHR31280">
    <property type="entry name" value="PROTEIN UNC-13 HOMOLOG"/>
    <property type="match status" value="1"/>
</dbReference>
<dbReference type="PANTHER" id="PTHR31280:SF16">
    <property type="entry name" value="GLS PROTEIN (DUF810)"/>
    <property type="match status" value="1"/>
</dbReference>
<name>A0ABU6S581_9FABA</name>
<dbReference type="EMBL" id="JASCZI010060433">
    <property type="protein sequence ID" value="MED6131281.1"/>
    <property type="molecule type" value="Genomic_DNA"/>
</dbReference>
<evidence type="ECO:0000256" key="1">
    <source>
        <dbReference type="SAM" id="MobiDB-lite"/>
    </source>
</evidence>
<evidence type="ECO:0008006" key="6">
    <source>
        <dbReference type="Google" id="ProtNLM"/>
    </source>
</evidence>
<comment type="caution">
    <text evidence="4">The sequence shown here is derived from an EMBL/GenBank/DDBJ whole genome shotgun (WGS) entry which is preliminary data.</text>
</comment>
<accession>A0ABU6S581</accession>
<protein>
    <recommendedName>
        <fullName evidence="6">Protein unc-13 homolog</fullName>
    </recommendedName>
</protein>
<feature type="compositionally biased region" description="Gly residues" evidence="1">
    <location>
        <begin position="96"/>
        <end position="106"/>
    </location>
</feature>
<organism evidence="4 5">
    <name type="scientific">Stylosanthes scabra</name>
    <dbReference type="NCBI Taxonomy" id="79078"/>
    <lineage>
        <taxon>Eukaryota</taxon>
        <taxon>Viridiplantae</taxon>
        <taxon>Streptophyta</taxon>
        <taxon>Embryophyta</taxon>
        <taxon>Tracheophyta</taxon>
        <taxon>Spermatophyta</taxon>
        <taxon>Magnoliopsida</taxon>
        <taxon>eudicotyledons</taxon>
        <taxon>Gunneridae</taxon>
        <taxon>Pentapetalae</taxon>
        <taxon>rosids</taxon>
        <taxon>fabids</taxon>
        <taxon>Fabales</taxon>
        <taxon>Fabaceae</taxon>
        <taxon>Papilionoideae</taxon>
        <taxon>50 kb inversion clade</taxon>
        <taxon>dalbergioids sensu lato</taxon>
        <taxon>Dalbergieae</taxon>
        <taxon>Pterocarpus clade</taxon>
        <taxon>Stylosanthes</taxon>
    </lineage>
</organism>
<keyword evidence="5" id="KW-1185">Reference proteome</keyword>
<evidence type="ECO:0000259" key="2">
    <source>
        <dbReference type="PROSITE" id="PS51258"/>
    </source>
</evidence>
<feature type="compositionally biased region" description="Basic residues" evidence="1">
    <location>
        <begin position="81"/>
        <end position="92"/>
    </location>
</feature>
<evidence type="ECO:0000259" key="3">
    <source>
        <dbReference type="PROSITE" id="PS51259"/>
    </source>
</evidence>
<dbReference type="PROSITE" id="PS51258">
    <property type="entry name" value="MHD1"/>
    <property type="match status" value="1"/>
</dbReference>
<feature type="domain" description="MHD2" evidence="3">
    <location>
        <begin position="725"/>
        <end position="835"/>
    </location>
</feature>
<reference evidence="4 5" key="1">
    <citation type="journal article" date="2023" name="Plants (Basel)">
        <title>Bridging the Gap: Combining Genomics and Transcriptomics Approaches to Understand Stylosanthes scabra, an Orphan Legume from the Brazilian Caatinga.</title>
        <authorList>
            <person name="Ferreira-Neto J.R.C."/>
            <person name="da Silva M.D."/>
            <person name="Binneck E."/>
            <person name="de Melo N.F."/>
            <person name="da Silva R.H."/>
            <person name="de Melo A.L.T.M."/>
            <person name="Pandolfi V."/>
            <person name="Bustamante F.O."/>
            <person name="Brasileiro-Vidal A.C."/>
            <person name="Benko-Iseppon A.M."/>
        </authorList>
    </citation>
    <scope>NUCLEOTIDE SEQUENCE [LARGE SCALE GENOMIC DNA]</scope>
    <source>
        <tissue evidence="4">Leaves</tissue>
    </source>
</reference>
<dbReference type="PROSITE" id="PS51259">
    <property type="entry name" value="MHD2"/>
    <property type="match status" value="1"/>
</dbReference>
<proteinExistence type="predicted"/>
<dbReference type="Proteomes" id="UP001341840">
    <property type="component" value="Unassembled WGS sequence"/>
</dbReference>
<gene>
    <name evidence="4" type="ORF">PIB30_008320</name>
</gene>
<feature type="region of interest" description="Disordered" evidence="1">
    <location>
        <begin position="45"/>
        <end position="112"/>
    </location>
</feature>